<dbReference type="AlphaFoldDB" id="A0A0F9LJN1"/>
<gene>
    <name evidence="1" type="ORF">LCGC14_1572660</name>
</gene>
<proteinExistence type="predicted"/>
<sequence length="95" mass="10379">MSQETYWDEHIGKQMPYPHLYCLGDGNGRDGAPQTHTCRFCGLSGDYNDVLMATSCTERPDPCLWCGESPLCSPDCVGVRMALSDPAVYVAGETV</sequence>
<reference evidence="1" key="1">
    <citation type="journal article" date="2015" name="Nature">
        <title>Complex archaea that bridge the gap between prokaryotes and eukaryotes.</title>
        <authorList>
            <person name="Spang A."/>
            <person name="Saw J.H."/>
            <person name="Jorgensen S.L."/>
            <person name="Zaremba-Niedzwiedzka K."/>
            <person name="Martijn J."/>
            <person name="Lind A.E."/>
            <person name="van Eijk R."/>
            <person name="Schleper C."/>
            <person name="Guy L."/>
            <person name="Ettema T.J."/>
        </authorList>
    </citation>
    <scope>NUCLEOTIDE SEQUENCE</scope>
</reference>
<evidence type="ECO:0000313" key="1">
    <source>
        <dbReference type="EMBL" id="KKM27640.1"/>
    </source>
</evidence>
<name>A0A0F9LJN1_9ZZZZ</name>
<dbReference type="EMBL" id="LAZR01012284">
    <property type="protein sequence ID" value="KKM27640.1"/>
    <property type="molecule type" value="Genomic_DNA"/>
</dbReference>
<accession>A0A0F9LJN1</accession>
<organism evidence="1">
    <name type="scientific">marine sediment metagenome</name>
    <dbReference type="NCBI Taxonomy" id="412755"/>
    <lineage>
        <taxon>unclassified sequences</taxon>
        <taxon>metagenomes</taxon>
        <taxon>ecological metagenomes</taxon>
    </lineage>
</organism>
<protein>
    <submittedName>
        <fullName evidence="1">Uncharacterized protein</fullName>
    </submittedName>
</protein>
<comment type="caution">
    <text evidence="1">The sequence shown here is derived from an EMBL/GenBank/DDBJ whole genome shotgun (WGS) entry which is preliminary data.</text>
</comment>